<organism evidence="6 7">
    <name type="scientific">Dictyostelium firmibasis</name>
    <dbReference type="NCBI Taxonomy" id="79012"/>
    <lineage>
        <taxon>Eukaryota</taxon>
        <taxon>Amoebozoa</taxon>
        <taxon>Evosea</taxon>
        <taxon>Eumycetozoa</taxon>
        <taxon>Dictyostelia</taxon>
        <taxon>Dictyosteliales</taxon>
        <taxon>Dictyosteliaceae</taxon>
        <taxon>Dictyostelium</taxon>
    </lineage>
</organism>
<evidence type="ECO:0008006" key="8">
    <source>
        <dbReference type="Google" id="ProtNLM"/>
    </source>
</evidence>
<feature type="transmembrane region" description="Helical" evidence="5">
    <location>
        <begin position="57"/>
        <end position="80"/>
    </location>
</feature>
<dbReference type="InterPro" id="IPR013714">
    <property type="entry name" value="Golgi_TVP15"/>
</dbReference>
<reference evidence="6 7" key="1">
    <citation type="submission" date="2023-11" db="EMBL/GenBank/DDBJ databases">
        <title>Dfirmibasis_genome.</title>
        <authorList>
            <person name="Edelbroek B."/>
            <person name="Kjellin J."/>
            <person name="Jerlstrom-Hultqvist J."/>
            <person name="Soderbom F."/>
        </authorList>
    </citation>
    <scope>NUCLEOTIDE SEQUENCE [LARGE SCALE GENOMIC DNA]</scope>
    <source>
        <strain evidence="6 7">TNS-C-14</strain>
    </source>
</reference>
<dbReference type="EMBL" id="JAVFKY010000001">
    <property type="protein sequence ID" value="KAK5582211.1"/>
    <property type="molecule type" value="Genomic_DNA"/>
</dbReference>
<keyword evidence="2 5" id="KW-0812">Transmembrane</keyword>
<keyword evidence="7" id="KW-1185">Reference proteome</keyword>
<evidence type="ECO:0000313" key="6">
    <source>
        <dbReference type="EMBL" id="KAK5582211.1"/>
    </source>
</evidence>
<gene>
    <name evidence="6" type="ORF">RB653_003794</name>
</gene>
<evidence type="ECO:0000256" key="3">
    <source>
        <dbReference type="ARBA" id="ARBA00022989"/>
    </source>
</evidence>
<proteinExistence type="predicted"/>
<feature type="transmembrane region" description="Helical" evidence="5">
    <location>
        <begin position="92"/>
        <end position="124"/>
    </location>
</feature>
<evidence type="ECO:0000256" key="1">
    <source>
        <dbReference type="ARBA" id="ARBA00004141"/>
    </source>
</evidence>
<accession>A0AAN7YW45</accession>
<comment type="subcellular location">
    <subcellularLocation>
        <location evidence="1">Membrane</location>
        <topology evidence="1">Multi-pass membrane protein</topology>
    </subcellularLocation>
</comment>
<protein>
    <recommendedName>
        <fullName evidence="8">Calcium channel flower</fullName>
    </recommendedName>
</protein>
<keyword evidence="3 5" id="KW-1133">Transmembrane helix</keyword>
<name>A0AAN7YW45_9MYCE</name>
<feature type="transmembrane region" description="Helical" evidence="5">
    <location>
        <begin position="30"/>
        <end position="50"/>
    </location>
</feature>
<dbReference type="Proteomes" id="UP001344447">
    <property type="component" value="Unassembled WGS sequence"/>
</dbReference>
<dbReference type="AlphaFoldDB" id="A0AAN7YW45"/>
<evidence type="ECO:0000256" key="2">
    <source>
        <dbReference type="ARBA" id="ARBA00022692"/>
    </source>
</evidence>
<evidence type="ECO:0000313" key="7">
    <source>
        <dbReference type="Proteomes" id="UP001344447"/>
    </source>
</evidence>
<evidence type="ECO:0000256" key="4">
    <source>
        <dbReference type="ARBA" id="ARBA00023136"/>
    </source>
</evidence>
<keyword evidence="4 5" id="KW-0472">Membrane</keyword>
<dbReference type="Pfam" id="PF08507">
    <property type="entry name" value="COPI_assoc"/>
    <property type="match status" value="1"/>
</dbReference>
<comment type="caution">
    <text evidence="6">The sequence shown here is derived from an EMBL/GenBank/DDBJ whole genome shotgun (WGS) entry which is preliminary data.</text>
</comment>
<evidence type="ECO:0000256" key="5">
    <source>
        <dbReference type="SAM" id="Phobius"/>
    </source>
</evidence>
<dbReference type="GO" id="GO:0016020">
    <property type="term" value="C:membrane"/>
    <property type="evidence" value="ECO:0007669"/>
    <property type="project" value="UniProtKB-SubCell"/>
</dbReference>
<sequence>MLNSVGGSVATKVGASFLPESSLLKTVAKYAAWATGALLVLLGGISIFASHWIIGPICIALGGVMLVIEFAVPFAAQFQLFLTVFEYKIRGIMYVCFCVPAFFTVFTIAPGLGCIFSGGVYVILGFVKNEKAELPQYNKQRDVENGHMHSSDSS</sequence>